<name>A0A3D9S3N6_9FLAO</name>
<comment type="caution">
    <text evidence="3">The sequence shown here is derived from an EMBL/GenBank/DDBJ whole genome shotgun (WGS) entry which is preliminary data.</text>
</comment>
<dbReference type="OrthoDB" id="959017at2"/>
<evidence type="ECO:0000256" key="1">
    <source>
        <dbReference type="SAM" id="SignalP"/>
    </source>
</evidence>
<organism evidence="3 4">
    <name type="scientific">Lutibacter oceani</name>
    <dbReference type="NCBI Taxonomy" id="1853311"/>
    <lineage>
        <taxon>Bacteria</taxon>
        <taxon>Pseudomonadati</taxon>
        <taxon>Bacteroidota</taxon>
        <taxon>Flavobacteriia</taxon>
        <taxon>Flavobacteriales</taxon>
        <taxon>Flavobacteriaceae</taxon>
        <taxon>Lutibacter</taxon>
    </lineage>
</organism>
<evidence type="ECO:0000313" key="4">
    <source>
        <dbReference type="Proteomes" id="UP000256429"/>
    </source>
</evidence>
<dbReference type="InterPro" id="IPR025665">
    <property type="entry name" value="Beta-barrel_OMP_2"/>
</dbReference>
<reference evidence="3 4" key="1">
    <citation type="submission" date="2018-08" db="EMBL/GenBank/DDBJ databases">
        <title>Genomic Encyclopedia of Type Strains, Phase III (KMG-III): the genomes of soil and plant-associated and newly described type strains.</title>
        <authorList>
            <person name="Whitman W."/>
        </authorList>
    </citation>
    <scope>NUCLEOTIDE SEQUENCE [LARGE SCALE GENOMIC DNA]</scope>
    <source>
        <strain evidence="3 4">325-5</strain>
    </source>
</reference>
<feature type="signal peptide" evidence="1">
    <location>
        <begin position="1"/>
        <end position="19"/>
    </location>
</feature>
<dbReference type="Proteomes" id="UP000256429">
    <property type="component" value="Unassembled WGS sequence"/>
</dbReference>
<gene>
    <name evidence="3" type="ORF">BX611_0507</name>
</gene>
<evidence type="ECO:0000259" key="2">
    <source>
        <dbReference type="Pfam" id="PF13568"/>
    </source>
</evidence>
<dbReference type="RefSeq" id="WP_115877898.1">
    <property type="nucleotide sequence ID" value="NZ_QTTQ01000009.1"/>
</dbReference>
<keyword evidence="4" id="KW-1185">Reference proteome</keyword>
<proteinExistence type="predicted"/>
<dbReference type="EMBL" id="QTTQ01000009">
    <property type="protein sequence ID" value="REE83222.1"/>
    <property type="molecule type" value="Genomic_DNA"/>
</dbReference>
<protein>
    <submittedName>
        <fullName evidence="3">Outer membrane protein with beta-barrel domain</fullName>
    </submittedName>
</protein>
<dbReference type="AlphaFoldDB" id="A0A3D9S3N6"/>
<sequence length="226" mass="25988">MLKKIIILFLLCCVSLLQAQTKIDSVDTPSYLEDQIYLSLTYNGLMNSPKAVSQNGFSGGISAGFIKDIPFNLNDNFGIGIGLGYGYNAYIQNIKITNENNVTIFSLAEDYKTNWLRLHTIELPFEIRWRNSTLEKYKFWRIYTGIKTSYIFTSKSKFTDFESTLITKNIKQLNKLQYGIIFSAGYSTWNLYIYYGLSPLFKNSSLNNSEALKLNDFKVGLKFYIM</sequence>
<feature type="chain" id="PRO_5017683885" evidence="1">
    <location>
        <begin position="20"/>
        <end position="226"/>
    </location>
</feature>
<dbReference type="Pfam" id="PF13568">
    <property type="entry name" value="OMP_b-brl_2"/>
    <property type="match status" value="1"/>
</dbReference>
<evidence type="ECO:0000313" key="3">
    <source>
        <dbReference type="EMBL" id="REE83222.1"/>
    </source>
</evidence>
<accession>A0A3D9S3N6</accession>
<keyword evidence="1" id="KW-0732">Signal</keyword>
<feature type="domain" description="Outer membrane protein beta-barrel" evidence="2">
    <location>
        <begin position="18"/>
        <end position="201"/>
    </location>
</feature>